<name>A0A2P5E1B9_TREOI</name>
<evidence type="ECO:0000313" key="2">
    <source>
        <dbReference type="EMBL" id="PON79349.1"/>
    </source>
</evidence>
<comment type="caution">
    <text evidence="2">The sequence shown here is derived from an EMBL/GenBank/DDBJ whole genome shotgun (WGS) entry which is preliminary data.</text>
</comment>
<dbReference type="EMBL" id="JXTC01000236">
    <property type="protein sequence ID" value="PON79349.1"/>
    <property type="molecule type" value="Genomic_DNA"/>
</dbReference>
<protein>
    <submittedName>
        <fullName evidence="2">Uncharacterized protein</fullName>
    </submittedName>
</protein>
<sequence>MACTPFTSGNPSSSSSFSGPTFRDVSGIKRFGEQGRINRHPNGVLLPLKPITAVESVIDMGGVIVQAGVVTNGNSPFVVSRKFSSEKDSLIGPAAIGPISSRPTGDFSVQISDSNPLVQGTSGSFSFGATIVKNVSSTGEKEH</sequence>
<evidence type="ECO:0000256" key="1">
    <source>
        <dbReference type="SAM" id="MobiDB-lite"/>
    </source>
</evidence>
<evidence type="ECO:0000313" key="3">
    <source>
        <dbReference type="Proteomes" id="UP000237000"/>
    </source>
</evidence>
<gene>
    <name evidence="2" type="ORF">TorRG33x02_236310</name>
</gene>
<dbReference type="AlphaFoldDB" id="A0A2P5E1B9"/>
<proteinExistence type="predicted"/>
<accession>A0A2P5E1B9</accession>
<organism evidence="2 3">
    <name type="scientific">Trema orientale</name>
    <name type="common">Charcoal tree</name>
    <name type="synonym">Celtis orientalis</name>
    <dbReference type="NCBI Taxonomy" id="63057"/>
    <lineage>
        <taxon>Eukaryota</taxon>
        <taxon>Viridiplantae</taxon>
        <taxon>Streptophyta</taxon>
        <taxon>Embryophyta</taxon>
        <taxon>Tracheophyta</taxon>
        <taxon>Spermatophyta</taxon>
        <taxon>Magnoliopsida</taxon>
        <taxon>eudicotyledons</taxon>
        <taxon>Gunneridae</taxon>
        <taxon>Pentapetalae</taxon>
        <taxon>rosids</taxon>
        <taxon>fabids</taxon>
        <taxon>Rosales</taxon>
        <taxon>Cannabaceae</taxon>
        <taxon>Trema</taxon>
    </lineage>
</organism>
<keyword evidence="3" id="KW-1185">Reference proteome</keyword>
<feature type="region of interest" description="Disordered" evidence="1">
    <location>
        <begin position="1"/>
        <end position="21"/>
    </location>
</feature>
<reference evidence="3" key="1">
    <citation type="submission" date="2016-06" db="EMBL/GenBank/DDBJ databases">
        <title>Parallel loss of symbiosis genes in relatives of nitrogen-fixing non-legume Parasponia.</title>
        <authorList>
            <person name="Van Velzen R."/>
            <person name="Holmer R."/>
            <person name="Bu F."/>
            <person name="Rutten L."/>
            <person name="Van Zeijl A."/>
            <person name="Liu W."/>
            <person name="Santuari L."/>
            <person name="Cao Q."/>
            <person name="Sharma T."/>
            <person name="Shen D."/>
            <person name="Roswanjaya Y."/>
            <person name="Wardhani T."/>
            <person name="Kalhor M.S."/>
            <person name="Jansen J."/>
            <person name="Van den Hoogen J."/>
            <person name="Gungor B."/>
            <person name="Hartog M."/>
            <person name="Hontelez J."/>
            <person name="Verver J."/>
            <person name="Yang W.-C."/>
            <person name="Schijlen E."/>
            <person name="Repin R."/>
            <person name="Schilthuizen M."/>
            <person name="Schranz E."/>
            <person name="Heidstra R."/>
            <person name="Miyata K."/>
            <person name="Fedorova E."/>
            <person name="Kohlen W."/>
            <person name="Bisseling T."/>
            <person name="Smit S."/>
            <person name="Geurts R."/>
        </authorList>
    </citation>
    <scope>NUCLEOTIDE SEQUENCE [LARGE SCALE GENOMIC DNA]</scope>
    <source>
        <strain evidence="3">cv. RG33-2</strain>
    </source>
</reference>
<dbReference type="Proteomes" id="UP000237000">
    <property type="component" value="Unassembled WGS sequence"/>
</dbReference>
<dbReference type="InParanoid" id="A0A2P5E1B9"/>